<dbReference type="GO" id="GO:0006631">
    <property type="term" value="P:fatty acid metabolic process"/>
    <property type="evidence" value="ECO:0007669"/>
    <property type="project" value="UniProtKB-KW"/>
</dbReference>
<dbReference type="RefSeq" id="WP_089001701.1">
    <property type="nucleotide sequence ID" value="NZ_JBFAAC010000006.1"/>
</dbReference>
<keyword evidence="10" id="KW-1185">Reference proteome</keyword>
<evidence type="ECO:0000256" key="3">
    <source>
        <dbReference type="ARBA" id="ARBA00023239"/>
    </source>
</evidence>
<evidence type="ECO:0000313" key="9">
    <source>
        <dbReference type="EMBL" id="SCG18038.1"/>
    </source>
</evidence>
<organism evidence="9 10">
    <name type="scientific">Micromonospora echinofusca</name>
    <dbReference type="NCBI Taxonomy" id="47858"/>
    <lineage>
        <taxon>Bacteria</taxon>
        <taxon>Bacillati</taxon>
        <taxon>Actinomycetota</taxon>
        <taxon>Actinomycetes</taxon>
        <taxon>Micromonosporales</taxon>
        <taxon>Micromonosporaceae</taxon>
        <taxon>Micromonospora</taxon>
    </lineage>
</organism>
<sequence length="190" mass="21132">MTTSPVKNSAPIGRATFANDPVLLADVLRPYAGAKTQYLKSATFTAANGLASAQGEFAIPYPCYIDDTGHLNSVEVNICFNQLYYYLVAKSVQEQAVPALSAWTMDDYWAKQLPDMLITHFSSKFRRPIDSSSFHGEVVFAEFSERNRSKPVQILDMPWRFWDDNGGLAEGEVRMALVNPPGMRRQADAA</sequence>
<dbReference type="InterPro" id="IPR043064">
    <property type="entry name" value="FcoT_ThioEstase_Rv0098-like_sf"/>
</dbReference>
<name>A0A1C5GE64_MICEH</name>
<keyword evidence="2" id="KW-0443">Lipid metabolism</keyword>
<comment type="similarity">
    <text evidence="4">Belongs to the FcoT family.</text>
</comment>
<evidence type="ECO:0000256" key="4">
    <source>
        <dbReference type="ARBA" id="ARBA00035117"/>
    </source>
</evidence>
<keyword evidence="3" id="KW-0456">Lyase</keyword>
<evidence type="ECO:0000256" key="8">
    <source>
        <dbReference type="ARBA" id="ARBA00048742"/>
    </source>
</evidence>
<dbReference type="EMBL" id="LT607733">
    <property type="protein sequence ID" value="SCG18038.1"/>
    <property type="molecule type" value="Genomic_DNA"/>
</dbReference>
<evidence type="ECO:0000313" key="10">
    <source>
        <dbReference type="Proteomes" id="UP000198251"/>
    </source>
</evidence>
<keyword evidence="1" id="KW-0276">Fatty acid metabolism</keyword>
<dbReference type="Gene3D" id="3.10.129.30">
    <property type="entry name" value="Rv0098, thioesterase-like hot dog domain"/>
    <property type="match status" value="1"/>
</dbReference>
<proteinExistence type="inferred from homology"/>
<evidence type="ECO:0000256" key="2">
    <source>
        <dbReference type="ARBA" id="ARBA00023098"/>
    </source>
</evidence>
<evidence type="ECO:0000256" key="1">
    <source>
        <dbReference type="ARBA" id="ARBA00022832"/>
    </source>
</evidence>
<dbReference type="InterPro" id="IPR022598">
    <property type="entry name" value="FcoT_ThioEstase"/>
</dbReference>
<comment type="catalytic activity">
    <reaction evidence="8">
        <text>a (3R)-3-[(carboxymethyl)amino]fatty acid + holo-[ACP] + H(+) = a (2E)-enoyl-[ACP] + glycine + H2O</text>
        <dbReference type="Rhea" id="RHEA:74923"/>
        <dbReference type="Rhea" id="RHEA-COMP:9685"/>
        <dbReference type="Rhea" id="RHEA-COMP:9925"/>
        <dbReference type="ChEBI" id="CHEBI:15377"/>
        <dbReference type="ChEBI" id="CHEBI:15378"/>
        <dbReference type="ChEBI" id="CHEBI:57305"/>
        <dbReference type="ChEBI" id="CHEBI:64479"/>
        <dbReference type="ChEBI" id="CHEBI:78784"/>
        <dbReference type="ChEBI" id="CHEBI:193080"/>
        <dbReference type="EC" id="4.3.2.11"/>
    </reaction>
    <physiologicalReaction direction="right-to-left" evidence="8">
        <dbReference type="Rhea" id="RHEA:74925"/>
    </physiologicalReaction>
</comment>
<accession>A0A1C5GE64</accession>
<dbReference type="Proteomes" id="UP000198251">
    <property type="component" value="Chromosome I"/>
</dbReference>
<evidence type="ECO:0000256" key="6">
    <source>
        <dbReference type="ARBA" id="ARBA00035169"/>
    </source>
</evidence>
<dbReference type="AlphaFoldDB" id="A0A1C5GE64"/>
<evidence type="ECO:0000256" key="7">
    <source>
        <dbReference type="ARBA" id="ARBA00035448"/>
    </source>
</evidence>
<dbReference type="EC" id="4.3.2.11" evidence="5"/>
<evidence type="ECO:0000256" key="5">
    <source>
        <dbReference type="ARBA" id="ARBA00035127"/>
    </source>
</evidence>
<reference evidence="9 10" key="1">
    <citation type="submission" date="2016-06" db="EMBL/GenBank/DDBJ databases">
        <authorList>
            <person name="Kjaerup R.B."/>
            <person name="Dalgaard T.S."/>
            <person name="Juul-Madsen H.R."/>
        </authorList>
    </citation>
    <scope>NUCLEOTIDE SEQUENCE [LARGE SCALE GENOMIC DNA]</scope>
    <source>
        <strain evidence="9 10">DSM 43913</strain>
    </source>
</reference>
<dbReference type="GO" id="GO:0016829">
    <property type="term" value="F:lyase activity"/>
    <property type="evidence" value="ECO:0007669"/>
    <property type="project" value="UniProtKB-KW"/>
</dbReference>
<gene>
    <name evidence="9" type="ORF">GA0070610_4371</name>
</gene>
<dbReference type="Pfam" id="PF10862">
    <property type="entry name" value="FcoT"/>
    <property type="match status" value="1"/>
</dbReference>
<protein>
    <recommendedName>
        <fullName evidence="6">(2E)-enoyl-[ACP] glycyltransferase</fullName>
        <ecNumber evidence="5">4.3.2.11</ecNumber>
    </recommendedName>
    <alternativeName>
        <fullName evidence="7">(2E)-unsaturated fatty acyl-[ACP] glycyltransferase</fullName>
    </alternativeName>
</protein>
<dbReference type="GeneID" id="95804072"/>